<feature type="coiled-coil region" evidence="11">
    <location>
        <begin position="369"/>
        <end position="396"/>
    </location>
</feature>
<dbReference type="GO" id="GO:0030314">
    <property type="term" value="C:junctional membrane complex"/>
    <property type="evidence" value="ECO:0007669"/>
    <property type="project" value="InterPro"/>
</dbReference>
<evidence type="ECO:0000256" key="11">
    <source>
        <dbReference type="SAM" id="Coils"/>
    </source>
</evidence>
<dbReference type="GO" id="GO:0005886">
    <property type="term" value="C:plasma membrane"/>
    <property type="evidence" value="ECO:0007669"/>
    <property type="project" value="UniProtKB-SubCell"/>
</dbReference>
<keyword evidence="10 13" id="KW-0472">Membrane</keyword>
<feature type="compositionally biased region" description="Polar residues" evidence="12">
    <location>
        <begin position="540"/>
        <end position="560"/>
    </location>
</feature>
<feature type="region of interest" description="Disordered" evidence="12">
    <location>
        <begin position="540"/>
        <end position="583"/>
    </location>
</feature>
<accession>A0A914C7G5</accession>
<evidence type="ECO:0000256" key="5">
    <source>
        <dbReference type="ARBA" id="ARBA00022475"/>
    </source>
</evidence>
<keyword evidence="7" id="KW-0677">Repeat</keyword>
<evidence type="ECO:0000256" key="13">
    <source>
        <dbReference type="SAM" id="Phobius"/>
    </source>
</evidence>
<evidence type="ECO:0000256" key="4">
    <source>
        <dbReference type="ARBA" id="ARBA00008599"/>
    </source>
</evidence>
<feature type="compositionally biased region" description="Basic and acidic residues" evidence="12">
    <location>
        <begin position="178"/>
        <end position="196"/>
    </location>
</feature>
<dbReference type="FunFam" id="2.20.110.10:FF:000013">
    <property type="entry name" value="Putative Junctophilin-1"/>
    <property type="match status" value="1"/>
</dbReference>
<dbReference type="GO" id="GO:0005789">
    <property type="term" value="C:endoplasmic reticulum membrane"/>
    <property type="evidence" value="ECO:0007669"/>
    <property type="project" value="UniProtKB-SubCell"/>
</dbReference>
<dbReference type="FunFam" id="2.20.110.10:FF:000001">
    <property type="entry name" value="Junctophilin"/>
    <property type="match status" value="1"/>
</dbReference>
<feature type="compositionally biased region" description="Low complexity" evidence="12">
    <location>
        <begin position="619"/>
        <end position="631"/>
    </location>
</feature>
<evidence type="ECO:0000256" key="10">
    <source>
        <dbReference type="ARBA" id="ARBA00023136"/>
    </source>
</evidence>
<feature type="region of interest" description="Disordered" evidence="12">
    <location>
        <begin position="609"/>
        <end position="721"/>
    </location>
</feature>
<keyword evidence="6 13" id="KW-0812">Transmembrane</keyword>
<proteinExistence type="inferred from homology"/>
<evidence type="ECO:0000256" key="8">
    <source>
        <dbReference type="ARBA" id="ARBA00022824"/>
    </source>
</evidence>
<dbReference type="Proteomes" id="UP000887540">
    <property type="component" value="Unplaced"/>
</dbReference>
<feature type="compositionally biased region" description="Polar residues" evidence="12">
    <location>
        <begin position="160"/>
        <end position="169"/>
    </location>
</feature>
<dbReference type="SUPFAM" id="SSF82185">
    <property type="entry name" value="Histone H3 K4-specific methyltransferase SET7/9 N-terminal domain"/>
    <property type="match status" value="2"/>
</dbReference>
<feature type="compositionally biased region" description="Polar residues" evidence="12">
    <location>
        <begin position="569"/>
        <end position="583"/>
    </location>
</feature>
<keyword evidence="9 13" id="KW-1133">Transmembrane helix</keyword>
<sequence>MNGGRFDFDDGGSFCGSWQEGKAHGHGVCTGPDGKGEYAGAWHYGFEVSGVYTWPSGNNYQGQWQNGKRHGLGIELRGHWIYKGEWTQGLKGRYGHRQSANSQANYMGTWSAGLHDGYGTETYVDGGTYRGQWLRGMRHGYGIRKSASYGVAAKFRSRSQTNASLTSLRSDFGDDENHEGGEKSKKEKKEAAANEKDDLECRGGFVLRARSDAPAKRRRSLSERSLAVKRSILSGLRIKKQHSTGDIHQRVASMSGSLRSSGSTVSCTSEDSSYRHADFALTVREERIDANAVETYKGEWKNDKRSGFGVCERNDGLRYEGEWLNNRKNGYGITFLKDGTKEEGRYKNNVLVCSTRRKGLLFVRSSKLRERIEASVEAANRAASIAQQKADIAESRTMTARERSDAAIHVAEQAKGDADMARILAKQFDPNFKQPGVEAMRHQKPQNKMMLNHQNYQHMNHISFESTSSVPGNQMDSQAQLAYQAQYAQPALHHRPRIAESQHQLDQFSSSVDTTHFDEVVTNGSGSQANIIEFHVNPLQTPTSIPDIQTPTSYQSTRYTPSEEHPISSHLQPNKTPNNINEGASTSATLKLAADGRVLQGNAVGNRMSKEFEDHSVGSTTLTPSTSPRLRNAAKHSPQGSSTMSLSDDHFDQYRMNTPHSLSGGPTTSTQSQLRRNRPSLTRQSDISELSQNLGRRGTLASPRDHKLENMSDATKEANRTSMPDLTELEGTHVRLRREDAARLASQRRQEQQRLIEEEELLRANPLRYVLHPTLRGWLSRWKVPILLLITNIFLLYILVQLLTYERSGASA</sequence>
<evidence type="ECO:0000256" key="1">
    <source>
        <dbReference type="ARBA" id="ARBA00004163"/>
    </source>
</evidence>
<keyword evidence="11" id="KW-0175">Coiled coil</keyword>
<evidence type="ECO:0000256" key="2">
    <source>
        <dbReference type="ARBA" id="ARBA00004184"/>
    </source>
</evidence>
<keyword evidence="14" id="KW-1185">Reference proteome</keyword>
<evidence type="ECO:0000313" key="14">
    <source>
        <dbReference type="Proteomes" id="UP000887540"/>
    </source>
</evidence>
<comment type="similarity">
    <text evidence="4">Belongs to the junctophilin family.</text>
</comment>
<organism evidence="14 15">
    <name type="scientific">Acrobeloides nanus</name>
    <dbReference type="NCBI Taxonomy" id="290746"/>
    <lineage>
        <taxon>Eukaryota</taxon>
        <taxon>Metazoa</taxon>
        <taxon>Ecdysozoa</taxon>
        <taxon>Nematoda</taxon>
        <taxon>Chromadorea</taxon>
        <taxon>Rhabditida</taxon>
        <taxon>Tylenchina</taxon>
        <taxon>Cephalobomorpha</taxon>
        <taxon>Cephaloboidea</taxon>
        <taxon>Cephalobidae</taxon>
        <taxon>Acrobeloides</taxon>
    </lineage>
</organism>
<keyword evidence="5" id="KW-1003">Cell membrane</keyword>
<dbReference type="SMART" id="SM00698">
    <property type="entry name" value="MORN"/>
    <property type="match status" value="6"/>
</dbReference>
<feature type="compositionally biased region" description="Polar residues" evidence="12">
    <location>
        <begin position="655"/>
        <end position="694"/>
    </location>
</feature>
<dbReference type="PANTHER" id="PTHR23085">
    <property type="entry name" value="GH28348P"/>
    <property type="match status" value="1"/>
</dbReference>
<dbReference type="InterPro" id="IPR017191">
    <property type="entry name" value="Junctophilin"/>
</dbReference>
<feature type="compositionally biased region" description="Basic and acidic residues" evidence="12">
    <location>
        <begin position="703"/>
        <end position="719"/>
    </location>
</feature>
<evidence type="ECO:0000256" key="12">
    <source>
        <dbReference type="SAM" id="MobiDB-lite"/>
    </source>
</evidence>
<dbReference type="Gene3D" id="2.20.110.10">
    <property type="entry name" value="Histone H3 K4-specific methyltransferase SET7/9 N-terminal domain"/>
    <property type="match status" value="3"/>
</dbReference>
<keyword evidence="8" id="KW-0256">Endoplasmic reticulum</keyword>
<dbReference type="PANTHER" id="PTHR23085:SF16">
    <property type="entry name" value="GH28348P"/>
    <property type="match status" value="1"/>
</dbReference>
<evidence type="ECO:0000313" key="15">
    <source>
        <dbReference type="WBParaSite" id="ACRNAN_Path_496.g1872.t2"/>
    </source>
</evidence>
<evidence type="ECO:0000256" key="7">
    <source>
        <dbReference type="ARBA" id="ARBA00022737"/>
    </source>
</evidence>
<reference evidence="15" key="1">
    <citation type="submission" date="2022-11" db="UniProtKB">
        <authorList>
            <consortium name="WormBaseParasite"/>
        </authorList>
    </citation>
    <scope>IDENTIFICATION</scope>
</reference>
<name>A0A914C7G5_9BILA</name>
<evidence type="ECO:0000256" key="9">
    <source>
        <dbReference type="ARBA" id="ARBA00022989"/>
    </source>
</evidence>
<dbReference type="AlphaFoldDB" id="A0A914C7G5"/>
<dbReference type="InterPro" id="IPR003409">
    <property type="entry name" value="MORN"/>
</dbReference>
<comment type="subcellular location">
    <subcellularLocation>
        <location evidence="3">Cell membrane</location>
    </subcellularLocation>
    <subcellularLocation>
        <location evidence="2">Endomembrane system</location>
        <topology evidence="2">Peripheral membrane protein</topology>
    </subcellularLocation>
    <subcellularLocation>
        <location evidence="1">Endoplasmic reticulum membrane</location>
        <topology evidence="1">Single-pass type IV membrane protein</topology>
    </subcellularLocation>
</comment>
<feature type="transmembrane region" description="Helical" evidence="13">
    <location>
        <begin position="784"/>
        <end position="805"/>
    </location>
</feature>
<protein>
    <submittedName>
        <fullName evidence="15">Junctophilin</fullName>
    </submittedName>
</protein>
<feature type="region of interest" description="Disordered" evidence="12">
    <location>
        <begin position="240"/>
        <end position="270"/>
    </location>
</feature>
<dbReference type="WBParaSite" id="ACRNAN_Path_496.g1872.t2">
    <property type="protein sequence ID" value="ACRNAN_Path_496.g1872.t2"/>
    <property type="gene ID" value="ACRNAN_Path_496.g1872"/>
</dbReference>
<evidence type="ECO:0000256" key="6">
    <source>
        <dbReference type="ARBA" id="ARBA00022692"/>
    </source>
</evidence>
<feature type="region of interest" description="Disordered" evidence="12">
    <location>
        <begin position="160"/>
        <end position="196"/>
    </location>
</feature>
<dbReference type="Pfam" id="PF02493">
    <property type="entry name" value="MORN"/>
    <property type="match status" value="8"/>
</dbReference>
<evidence type="ECO:0000256" key="3">
    <source>
        <dbReference type="ARBA" id="ARBA00004236"/>
    </source>
</evidence>
<feature type="compositionally biased region" description="Low complexity" evidence="12">
    <location>
        <begin position="253"/>
        <end position="270"/>
    </location>
</feature>